<dbReference type="EMBL" id="JANAVB010017100">
    <property type="protein sequence ID" value="KAJ6831025.1"/>
    <property type="molecule type" value="Genomic_DNA"/>
</dbReference>
<keyword evidence="2" id="KW-0812">Transmembrane</keyword>
<accession>A0AAX6GRS0</accession>
<gene>
    <name evidence="3" type="ORF">M6B38_351570</name>
</gene>
<dbReference type="Proteomes" id="UP001140949">
    <property type="component" value="Unassembled WGS sequence"/>
</dbReference>
<dbReference type="GO" id="GO:0016567">
    <property type="term" value="P:protein ubiquitination"/>
    <property type="evidence" value="ECO:0007669"/>
    <property type="project" value="TreeGrafter"/>
</dbReference>
<comment type="caution">
    <text evidence="3">The sequence shown here is derived from an EMBL/GenBank/DDBJ whole genome shotgun (WGS) entry which is preliminary data.</text>
</comment>
<evidence type="ECO:0000313" key="3">
    <source>
        <dbReference type="EMBL" id="KAJ6831025.1"/>
    </source>
</evidence>
<protein>
    <submittedName>
        <fullName evidence="3">Uncharacterized protein</fullName>
    </submittedName>
</protein>
<dbReference type="PANTHER" id="PTHR14255">
    <property type="entry name" value="CEREBLON"/>
    <property type="match status" value="1"/>
</dbReference>
<sequence length="108" mass="12031">MLFSSSLSVVEFYFLGRFPIPYALYLIGVSITAGFGGQFLVRKIVKTLKRASLIVFILSAVIFASALTMGVVGAQKSMDMIKQHQYMGFLNFCEAIDIRKPVDKLERA</sequence>
<dbReference type="AlphaFoldDB" id="A0AAX6GRS0"/>
<evidence type="ECO:0000256" key="2">
    <source>
        <dbReference type="SAM" id="Phobius"/>
    </source>
</evidence>
<comment type="similarity">
    <text evidence="1">Belongs to the 4-toluene sulfonate uptake permease (TSUP) (TC 2.A.102) family.</text>
</comment>
<evidence type="ECO:0000313" key="4">
    <source>
        <dbReference type="Proteomes" id="UP001140949"/>
    </source>
</evidence>
<organism evidence="3 4">
    <name type="scientific">Iris pallida</name>
    <name type="common">Sweet iris</name>
    <dbReference type="NCBI Taxonomy" id="29817"/>
    <lineage>
        <taxon>Eukaryota</taxon>
        <taxon>Viridiplantae</taxon>
        <taxon>Streptophyta</taxon>
        <taxon>Embryophyta</taxon>
        <taxon>Tracheophyta</taxon>
        <taxon>Spermatophyta</taxon>
        <taxon>Magnoliopsida</taxon>
        <taxon>Liliopsida</taxon>
        <taxon>Asparagales</taxon>
        <taxon>Iridaceae</taxon>
        <taxon>Iridoideae</taxon>
        <taxon>Irideae</taxon>
        <taxon>Iris</taxon>
    </lineage>
</organism>
<reference evidence="3" key="1">
    <citation type="journal article" date="2023" name="GigaByte">
        <title>Genome assembly of the bearded iris, Iris pallida Lam.</title>
        <authorList>
            <person name="Bruccoleri R.E."/>
            <person name="Oakeley E.J."/>
            <person name="Faust A.M.E."/>
            <person name="Altorfer M."/>
            <person name="Dessus-Babus S."/>
            <person name="Burckhardt D."/>
            <person name="Oertli M."/>
            <person name="Naumann U."/>
            <person name="Petersen F."/>
            <person name="Wong J."/>
        </authorList>
    </citation>
    <scope>NUCLEOTIDE SEQUENCE</scope>
    <source>
        <strain evidence="3">GSM-AAB239-AS_SAM_17_03QT</strain>
    </source>
</reference>
<dbReference type="PANTHER" id="PTHR14255:SF5">
    <property type="entry name" value="SULFITE EXPORTER TAUE_SAFE FAMILY PROTEIN 4"/>
    <property type="match status" value="1"/>
</dbReference>
<evidence type="ECO:0000256" key="1">
    <source>
        <dbReference type="ARBA" id="ARBA00009142"/>
    </source>
</evidence>
<feature type="transmembrane region" description="Helical" evidence="2">
    <location>
        <begin position="53"/>
        <end position="74"/>
    </location>
</feature>
<name>A0AAX6GRS0_IRIPA</name>
<proteinExistence type="inferred from homology"/>
<keyword evidence="2" id="KW-1133">Transmembrane helix</keyword>
<feature type="transmembrane region" description="Helical" evidence="2">
    <location>
        <begin position="20"/>
        <end position="41"/>
    </location>
</feature>
<reference evidence="3" key="2">
    <citation type="submission" date="2023-04" db="EMBL/GenBank/DDBJ databases">
        <authorList>
            <person name="Bruccoleri R.E."/>
            <person name="Oakeley E.J."/>
            <person name="Faust A.-M."/>
            <person name="Dessus-Babus S."/>
            <person name="Altorfer M."/>
            <person name="Burckhardt D."/>
            <person name="Oertli M."/>
            <person name="Naumann U."/>
            <person name="Petersen F."/>
            <person name="Wong J."/>
        </authorList>
    </citation>
    <scope>NUCLEOTIDE SEQUENCE</scope>
    <source>
        <strain evidence="3">GSM-AAB239-AS_SAM_17_03QT</strain>
        <tissue evidence="3">Leaf</tissue>
    </source>
</reference>
<keyword evidence="2" id="KW-0472">Membrane</keyword>
<dbReference type="GO" id="GO:0031464">
    <property type="term" value="C:Cul4A-RING E3 ubiquitin ligase complex"/>
    <property type="evidence" value="ECO:0007669"/>
    <property type="project" value="TreeGrafter"/>
</dbReference>
<keyword evidence="4" id="KW-1185">Reference proteome</keyword>